<dbReference type="PANTHER" id="PTHR30290">
    <property type="entry name" value="PERIPLASMIC BINDING COMPONENT OF ABC TRANSPORTER"/>
    <property type="match status" value="1"/>
</dbReference>
<dbReference type="Pfam" id="PF00496">
    <property type="entry name" value="SBP_bac_5"/>
    <property type="match status" value="1"/>
</dbReference>
<reference evidence="5 6" key="1">
    <citation type="submission" date="2020-08" db="EMBL/GenBank/DDBJ databases">
        <title>Genomic Encyclopedia of Type Strains, Phase IV (KMG-IV): sequencing the most valuable type-strain genomes for metagenomic binning, comparative biology and taxonomic classification.</title>
        <authorList>
            <person name="Goeker M."/>
        </authorList>
    </citation>
    <scope>NUCLEOTIDE SEQUENCE [LARGE SCALE GENOMIC DNA]</scope>
    <source>
        <strain evidence="5 6">DSM 101465</strain>
    </source>
</reference>
<dbReference type="GO" id="GO:1904680">
    <property type="term" value="F:peptide transmembrane transporter activity"/>
    <property type="evidence" value="ECO:0007669"/>
    <property type="project" value="TreeGrafter"/>
</dbReference>
<protein>
    <submittedName>
        <fullName evidence="5">Peptide/nickel transport system substrate-binding protein</fullName>
    </submittedName>
</protein>
<comment type="subcellular location">
    <subcellularLocation>
        <location evidence="1">Periplasm</location>
    </subcellularLocation>
</comment>
<dbReference type="PROSITE" id="PS51318">
    <property type="entry name" value="TAT"/>
    <property type="match status" value="1"/>
</dbReference>
<dbReference type="SUPFAM" id="SSF53850">
    <property type="entry name" value="Periplasmic binding protein-like II"/>
    <property type="match status" value="1"/>
</dbReference>
<accession>A0A841KI43</accession>
<dbReference type="Proteomes" id="UP000588017">
    <property type="component" value="Unassembled WGS sequence"/>
</dbReference>
<dbReference type="Gene3D" id="3.10.105.10">
    <property type="entry name" value="Dipeptide-binding Protein, Domain 3"/>
    <property type="match status" value="1"/>
</dbReference>
<dbReference type="GO" id="GO:0043190">
    <property type="term" value="C:ATP-binding cassette (ABC) transporter complex"/>
    <property type="evidence" value="ECO:0007669"/>
    <property type="project" value="InterPro"/>
</dbReference>
<evidence type="ECO:0000256" key="2">
    <source>
        <dbReference type="ARBA" id="ARBA00005695"/>
    </source>
</evidence>
<dbReference type="EMBL" id="JACHEH010000005">
    <property type="protein sequence ID" value="MBB6168919.1"/>
    <property type="molecule type" value="Genomic_DNA"/>
</dbReference>
<dbReference type="GO" id="GO:0015833">
    <property type="term" value="P:peptide transport"/>
    <property type="evidence" value="ECO:0007669"/>
    <property type="project" value="TreeGrafter"/>
</dbReference>
<proteinExistence type="inferred from homology"/>
<dbReference type="InterPro" id="IPR019546">
    <property type="entry name" value="TAT_signal_bac_arc"/>
</dbReference>
<keyword evidence="3" id="KW-0732">Signal</keyword>
<dbReference type="InterPro" id="IPR000914">
    <property type="entry name" value="SBP_5_dom"/>
</dbReference>
<feature type="domain" description="Solute-binding protein family 5" evidence="4">
    <location>
        <begin position="80"/>
        <end position="444"/>
    </location>
</feature>
<dbReference type="Gene3D" id="3.40.190.10">
    <property type="entry name" value="Periplasmic binding protein-like II"/>
    <property type="match status" value="1"/>
</dbReference>
<evidence type="ECO:0000313" key="6">
    <source>
        <dbReference type="Proteomes" id="UP000588017"/>
    </source>
</evidence>
<sequence length="532" mass="60263">MSQHYLSRRDLLRATTAAGVLAPFMPRAAWAQAGGRAVMNIICHPEPATLFIGLEQNAQVQLVCGKMYESLLTYDFDFTPRPSLAKSWEISDDGLVYTFHLVENAKWHDGKSFTAEDVVFTCKEFLMEMHSRARVNFSYCREIEALDDHTVRFTLREPFGPFIMAFEFSSAPMIPAHIYKGTDYRTNPANNTPIGTGPFKLAEWRRGSFIRLEKNPDYHGEGEPHLDELIFHILPDGASRAVALEQGKVDLSSSFDIEMFDVQRLASLPHLELETRGYEFMAPVARIEFNTRIPPFNDKRFRQAICHALDKQLFTDMIFFGLGRPATGPVSYRTRFYEPNVKVYDYDLDKAKALLDDMGLKPGPDGIRHTVKFLRLPWGETWARFAELVQQQLALIGLRVEIEPSDPGSWTQRYGNWEFEMTSNYPYQFGDPALGVARFFLSSNIKKGLPYSNCTGYTNPEVDEAFAAGASSTDPAVRQAAYSKAQKILVEDAPMAWLVEVDFPTLYNPVFQNITTTAIGVNETFRVVRKAG</sequence>
<comment type="similarity">
    <text evidence="2">Belongs to the bacterial solute-binding protein 5 family.</text>
</comment>
<dbReference type="RefSeq" id="WP_183335228.1">
    <property type="nucleotide sequence ID" value="NZ_BMHX01000005.1"/>
</dbReference>
<evidence type="ECO:0000313" key="5">
    <source>
        <dbReference type="EMBL" id="MBB6168919.1"/>
    </source>
</evidence>
<gene>
    <name evidence="5" type="ORF">HNQ73_002556</name>
</gene>
<dbReference type="InterPro" id="IPR030678">
    <property type="entry name" value="Peptide/Ni-bd"/>
</dbReference>
<dbReference type="PIRSF" id="PIRSF002741">
    <property type="entry name" value="MppA"/>
    <property type="match status" value="1"/>
</dbReference>
<dbReference type="PANTHER" id="PTHR30290:SF38">
    <property type="entry name" value="D,D-DIPEPTIDE-BINDING PERIPLASMIC PROTEIN DDPA-RELATED"/>
    <property type="match status" value="1"/>
</dbReference>
<dbReference type="CDD" id="cd08517">
    <property type="entry name" value="PBP2_NikA_DppA_OppA_like_13"/>
    <property type="match status" value="1"/>
</dbReference>
<dbReference type="NCBIfam" id="TIGR01409">
    <property type="entry name" value="TAT_signal_seq"/>
    <property type="match status" value="1"/>
</dbReference>
<comment type="caution">
    <text evidence="5">The sequence shown here is derived from an EMBL/GenBank/DDBJ whole genome shotgun (WGS) entry which is preliminary data.</text>
</comment>
<evidence type="ECO:0000256" key="3">
    <source>
        <dbReference type="ARBA" id="ARBA00022729"/>
    </source>
</evidence>
<name>A0A841KI43_9HYPH</name>
<evidence type="ECO:0000259" key="4">
    <source>
        <dbReference type="Pfam" id="PF00496"/>
    </source>
</evidence>
<dbReference type="InterPro" id="IPR006311">
    <property type="entry name" value="TAT_signal"/>
</dbReference>
<dbReference type="AlphaFoldDB" id="A0A841KI43"/>
<keyword evidence="6" id="KW-1185">Reference proteome</keyword>
<evidence type="ECO:0000256" key="1">
    <source>
        <dbReference type="ARBA" id="ARBA00004418"/>
    </source>
</evidence>
<organism evidence="5 6">
    <name type="scientific">Chelatococcus composti</name>
    <dbReference type="NCBI Taxonomy" id="1743235"/>
    <lineage>
        <taxon>Bacteria</taxon>
        <taxon>Pseudomonadati</taxon>
        <taxon>Pseudomonadota</taxon>
        <taxon>Alphaproteobacteria</taxon>
        <taxon>Hyphomicrobiales</taxon>
        <taxon>Chelatococcaceae</taxon>
        <taxon>Chelatococcus</taxon>
    </lineage>
</organism>
<dbReference type="GO" id="GO:0030288">
    <property type="term" value="C:outer membrane-bounded periplasmic space"/>
    <property type="evidence" value="ECO:0007669"/>
    <property type="project" value="UniProtKB-ARBA"/>
</dbReference>
<dbReference type="InterPro" id="IPR039424">
    <property type="entry name" value="SBP_5"/>
</dbReference>